<evidence type="ECO:0000313" key="3">
    <source>
        <dbReference type="Proteomes" id="UP001194580"/>
    </source>
</evidence>
<evidence type="ECO:0000256" key="1">
    <source>
        <dbReference type="SAM" id="SignalP"/>
    </source>
</evidence>
<dbReference type="Proteomes" id="UP001194580">
    <property type="component" value="Unassembled WGS sequence"/>
</dbReference>
<dbReference type="PROSITE" id="PS51257">
    <property type="entry name" value="PROKAR_LIPOPROTEIN"/>
    <property type="match status" value="1"/>
</dbReference>
<keyword evidence="3" id="KW-1185">Reference proteome</keyword>
<evidence type="ECO:0000313" key="2">
    <source>
        <dbReference type="EMBL" id="KAG0281269.1"/>
    </source>
</evidence>
<feature type="signal peptide" evidence="1">
    <location>
        <begin position="1"/>
        <end position="24"/>
    </location>
</feature>
<dbReference type="AlphaFoldDB" id="A0AAD4HAY2"/>
<protein>
    <recommendedName>
        <fullName evidence="4">Invertebrate defensins family profile domain-containing protein</fullName>
    </recommendedName>
</protein>
<name>A0AAD4HAY2_9FUNG</name>
<feature type="chain" id="PRO_5042010000" description="Invertebrate defensins family profile domain-containing protein" evidence="1">
    <location>
        <begin position="25"/>
        <end position="101"/>
    </location>
</feature>
<dbReference type="EMBL" id="JAAAIL010000025">
    <property type="protein sequence ID" value="KAG0281269.1"/>
    <property type="molecule type" value="Genomic_DNA"/>
</dbReference>
<keyword evidence="1" id="KW-0732">Signal</keyword>
<comment type="caution">
    <text evidence="2">The sequence shown here is derived from an EMBL/GenBank/DDBJ whole genome shotgun (WGS) entry which is preliminary data.</text>
</comment>
<sequence>MKALNMTILALIAAFSSSSFTTSAQGMSYGCPFTIKQCIQHCVKVGYKSGACGTGWGSLNCYCSMTPGQDFNSKNAGWVLAPDAAPDADADAKVAVERPLL</sequence>
<gene>
    <name evidence="2" type="ORF">BGZ95_005411</name>
</gene>
<proteinExistence type="predicted"/>
<evidence type="ECO:0008006" key="4">
    <source>
        <dbReference type="Google" id="ProtNLM"/>
    </source>
</evidence>
<reference evidence="2" key="1">
    <citation type="journal article" date="2020" name="Fungal Divers.">
        <title>Resolving the Mortierellaceae phylogeny through synthesis of multi-gene phylogenetics and phylogenomics.</title>
        <authorList>
            <person name="Vandepol N."/>
            <person name="Liber J."/>
            <person name="Desiro A."/>
            <person name="Na H."/>
            <person name="Kennedy M."/>
            <person name="Barry K."/>
            <person name="Grigoriev I.V."/>
            <person name="Miller A.N."/>
            <person name="O'Donnell K."/>
            <person name="Stajich J.E."/>
            <person name="Bonito G."/>
        </authorList>
    </citation>
    <scope>NUCLEOTIDE SEQUENCE</scope>
    <source>
        <strain evidence="2">NRRL 28262</strain>
    </source>
</reference>
<accession>A0AAD4HAY2</accession>
<organism evidence="2 3">
    <name type="scientific">Linnemannia exigua</name>
    <dbReference type="NCBI Taxonomy" id="604196"/>
    <lineage>
        <taxon>Eukaryota</taxon>
        <taxon>Fungi</taxon>
        <taxon>Fungi incertae sedis</taxon>
        <taxon>Mucoromycota</taxon>
        <taxon>Mortierellomycotina</taxon>
        <taxon>Mortierellomycetes</taxon>
        <taxon>Mortierellales</taxon>
        <taxon>Mortierellaceae</taxon>
        <taxon>Linnemannia</taxon>
    </lineage>
</organism>